<evidence type="ECO:0000256" key="5">
    <source>
        <dbReference type="ARBA" id="ARBA00022839"/>
    </source>
</evidence>
<gene>
    <name evidence="9" type="primary">recJ</name>
    <name evidence="9" type="ORF">FTV88_1768</name>
</gene>
<dbReference type="AlphaFoldDB" id="A0A5Q2N2N7"/>
<proteinExistence type="inferred from homology"/>
<feature type="domain" description="RecJ OB" evidence="8">
    <location>
        <begin position="452"/>
        <end position="548"/>
    </location>
</feature>
<reference evidence="10" key="1">
    <citation type="submission" date="2019-11" db="EMBL/GenBank/DDBJ databases">
        <title>Genome sequence of Heliorestis convoluta strain HH, an alkaliphilic and minimalistic phototrophic bacterium from a soda lake in Egypt.</title>
        <authorList>
            <person name="Dewey E.D."/>
            <person name="Stokes L.M."/>
            <person name="Burchell B.M."/>
            <person name="Shaffer K.N."/>
            <person name="Huntington A.M."/>
            <person name="Baker J.M."/>
            <person name="Nadendla S."/>
            <person name="Giglio M.G."/>
            <person name="Touchman J.W."/>
            <person name="Blankenship R.E."/>
            <person name="Madigan M.T."/>
            <person name="Sattley W.M."/>
        </authorList>
    </citation>
    <scope>NUCLEOTIDE SEQUENCE [LARGE SCALE GENOMIC DNA]</scope>
    <source>
        <strain evidence="10">HH</strain>
    </source>
</reference>
<evidence type="ECO:0000256" key="3">
    <source>
        <dbReference type="ARBA" id="ARBA00022722"/>
    </source>
</evidence>
<dbReference type="PANTHER" id="PTHR30255">
    <property type="entry name" value="SINGLE-STRANDED-DNA-SPECIFIC EXONUCLEASE RECJ"/>
    <property type="match status" value="1"/>
</dbReference>
<dbReference type="Gene3D" id="3.10.310.30">
    <property type="match status" value="1"/>
</dbReference>
<dbReference type="GO" id="GO:0008409">
    <property type="term" value="F:5'-3' exonuclease activity"/>
    <property type="evidence" value="ECO:0007669"/>
    <property type="project" value="InterPro"/>
</dbReference>
<comment type="similarity">
    <text evidence="1">Belongs to the RecJ family.</text>
</comment>
<dbReference type="OrthoDB" id="9809852at2"/>
<evidence type="ECO:0000259" key="6">
    <source>
        <dbReference type="Pfam" id="PF01368"/>
    </source>
</evidence>
<dbReference type="GO" id="GO:0006281">
    <property type="term" value="P:DNA repair"/>
    <property type="evidence" value="ECO:0007669"/>
    <property type="project" value="InterPro"/>
</dbReference>
<dbReference type="InterPro" id="IPR038763">
    <property type="entry name" value="DHH_sf"/>
</dbReference>
<evidence type="ECO:0000256" key="2">
    <source>
        <dbReference type="ARBA" id="ARBA00019841"/>
    </source>
</evidence>
<dbReference type="PANTHER" id="PTHR30255:SF2">
    <property type="entry name" value="SINGLE-STRANDED-DNA-SPECIFIC EXONUCLEASE RECJ"/>
    <property type="match status" value="1"/>
</dbReference>
<dbReference type="Pfam" id="PF17768">
    <property type="entry name" value="RecJ_OB"/>
    <property type="match status" value="1"/>
</dbReference>
<dbReference type="SUPFAM" id="SSF64182">
    <property type="entry name" value="DHH phosphoesterases"/>
    <property type="match status" value="1"/>
</dbReference>
<feature type="domain" description="DHHA1" evidence="7">
    <location>
        <begin position="340"/>
        <end position="435"/>
    </location>
</feature>
<dbReference type="InterPro" id="IPR004610">
    <property type="entry name" value="RecJ"/>
</dbReference>
<evidence type="ECO:0000259" key="7">
    <source>
        <dbReference type="Pfam" id="PF02272"/>
    </source>
</evidence>
<keyword evidence="10" id="KW-1185">Reference proteome</keyword>
<dbReference type="InterPro" id="IPR041122">
    <property type="entry name" value="RecJ_OB"/>
</dbReference>
<sequence length="567" mass="62705">MTKWLLPSFAIPDYAGVTALQASILFQNGIKPEEAEIFLRSSVQDLLDPGLLKDAKKAAFLIKAAIEQSIPITIYGDYDADGITGTALLVEGLRKLGATVDWYINSRFVGGFGMQVQGVEEIAARGTPRLIVTVDNGIAAIDGVKRAQELGMDVIITDHHEPDKTIPPASAVVNPKQPDCPYPFKELAGVGVAFKVLQILFDEVQRPRELLRSLDLVALGTVADVMPLRGENRIFVKNGLKLLNWGEKTRLGFRAIKDVTSLQGDINGHYHLGFIFGPMINAKGRLEGVPFEAVELLLTSDSTKAYEWAGTLKRINQLRQQMTESQTEMAKTLVKKEEGFHVLYDKSFHEGIVGLIASRLKERFYKPVLVLTDSTEEGIVKGSARTVKGFSLKKYLVDGCADLLVKGGGHDMAAGCSLRKEDIASLRERLRGFIQGVDVTLFEPSVDVTALVRPEDISVSLIEEVEALAPYGVGFSRPQLLLMPYVPQQVFFIGAEQKHLKLRGPHFEVIAFHQAEKYRQMVDKEPLALLGLPEINSFNGSLQFKVRDQGLRRYRDFEKQSVIGTSL</sequence>
<dbReference type="Gene3D" id="3.90.1640.30">
    <property type="match status" value="1"/>
</dbReference>
<dbReference type="InterPro" id="IPR001667">
    <property type="entry name" value="DDH_dom"/>
</dbReference>
<dbReference type="Proteomes" id="UP000366051">
    <property type="component" value="Chromosome"/>
</dbReference>
<dbReference type="Pfam" id="PF01368">
    <property type="entry name" value="DHH"/>
    <property type="match status" value="1"/>
</dbReference>
<evidence type="ECO:0000256" key="1">
    <source>
        <dbReference type="ARBA" id="ARBA00005915"/>
    </source>
</evidence>
<keyword evidence="3" id="KW-0540">Nuclease</keyword>
<accession>A0A5Q2N2N7</accession>
<dbReference type="RefSeq" id="WP_153725161.1">
    <property type="nucleotide sequence ID" value="NZ_CP045875.1"/>
</dbReference>
<evidence type="ECO:0000259" key="8">
    <source>
        <dbReference type="Pfam" id="PF17768"/>
    </source>
</evidence>
<dbReference type="Pfam" id="PF02272">
    <property type="entry name" value="DHHA1"/>
    <property type="match status" value="1"/>
</dbReference>
<dbReference type="GO" id="GO:0003676">
    <property type="term" value="F:nucleic acid binding"/>
    <property type="evidence" value="ECO:0007669"/>
    <property type="project" value="InterPro"/>
</dbReference>
<dbReference type="InterPro" id="IPR003156">
    <property type="entry name" value="DHHA1_dom"/>
</dbReference>
<dbReference type="EMBL" id="CP045875">
    <property type="protein sequence ID" value="QGG47866.1"/>
    <property type="molecule type" value="Genomic_DNA"/>
</dbReference>
<name>A0A5Q2N2N7_9FIRM</name>
<keyword evidence="5 9" id="KW-0269">Exonuclease</keyword>
<organism evidence="9 10">
    <name type="scientific">Heliorestis convoluta</name>
    <dbReference type="NCBI Taxonomy" id="356322"/>
    <lineage>
        <taxon>Bacteria</taxon>
        <taxon>Bacillati</taxon>
        <taxon>Bacillota</taxon>
        <taxon>Clostridia</taxon>
        <taxon>Eubacteriales</taxon>
        <taxon>Heliobacteriaceae</taxon>
        <taxon>Heliorestis</taxon>
    </lineage>
</organism>
<feature type="domain" description="DDH" evidence="6">
    <location>
        <begin position="72"/>
        <end position="221"/>
    </location>
</feature>
<evidence type="ECO:0000256" key="4">
    <source>
        <dbReference type="ARBA" id="ARBA00022801"/>
    </source>
</evidence>
<evidence type="ECO:0000313" key="10">
    <source>
        <dbReference type="Proteomes" id="UP000366051"/>
    </source>
</evidence>
<dbReference type="NCBIfam" id="TIGR00644">
    <property type="entry name" value="recJ"/>
    <property type="match status" value="1"/>
</dbReference>
<dbReference type="GO" id="GO:0006310">
    <property type="term" value="P:DNA recombination"/>
    <property type="evidence" value="ECO:0007669"/>
    <property type="project" value="InterPro"/>
</dbReference>
<protein>
    <recommendedName>
        <fullName evidence="2">Single-stranded-DNA-specific exonuclease RecJ</fullName>
    </recommendedName>
</protein>
<keyword evidence="4 9" id="KW-0378">Hydrolase</keyword>
<dbReference type="KEGG" id="hcv:FTV88_1768"/>
<dbReference type="InterPro" id="IPR051673">
    <property type="entry name" value="SSDNA_exonuclease_RecJ"/>
</dbReference>
<evidence type="ECO:0000313" key="9">
    <source>
        <dbReference type="EMBL" id="QGG47866.1"/>
    </source>
</evidence>